<dbReference type="PROSITE" id="PS51677">
    <property type="entry name" value="NODB"/>
    <property type="match status" value="1"/>
</dbReference>
<dbReference type="SUPFAM" id="SSF88713">
    <property type="entry name" value="Glycoside hydrolase/deacetylase"/>
    <property type="match status" value="1"/>
</dbReference>
<dbReference type="Pfam" id="PF01522">
    <property type="entry name" value="Polysacc_deac_1"/>
    <property type="match status" value="1"/>
</dbReference>
<protein>
    <recommendedName>
        <fullName evidence="2">NodB homology domain-containing protein</fullName>
    </recommendedName>
</protein>
<dbReference type="EMBL" id="AY281353">
    <property type="protein sequence ID" value="AAP58522.1"/>
    <property type="molecule type" value="Genomic_DNA"/>
</dbReference>
<dbReference type="PANTHER" id="PTHR47561:SF1">
    <property type="entry name" value="POLYSACCHARIDE DEACETYLASE FAMILY PROTEIN (AFU_ORTHOLOGUE AFUA_6G05030)"/>
    <property type="match status" value="1"/>
</dbReference>
<dbReference type="CDD" id="cd10938">
    <property type="entry name" value="CE4_HpPgdA_like"/>
    <property type="match status" value="1"/>
</dbReference>
<feature type="domain" description="NodB homology" evidence="2">
    <location>
        <begin position="85"/>
        <end position="306"/>
    </location>
</feature>
<sequence>MTSARLAACAALITIGSLVVAAQQAANPLPGTKLSIEDLRKQMFHVGAGKRLKPASWPGGARVAVSLSFDVDNATATLATGVLDYEVISRGEYGAVDGLPRILRLLDKHKIPASFFIPAVSAALHPQMIKDIQASGRHEIGVHGWIHERLPALNDPREEQRLLNQSIELLTKMTGKRPVGYRAPSWQFSTWTGQQVKDAGFLYDSSLMASDDAYELLLGGQRTGLVELPIERILDDFPYFGGGANGADPSVQTVYEVFQSEFDVAHEEGGLYLLTMHPHIMGHRSRVALLDRLVQHMQKKGGVWFATHEQVAHHVKRLM</sequence>
<evidence type="ECO:0000313" key="3">
    <source>
        <dbReference type="EMBL" id="AAP58522.1"/>
    </source>
</evidence>
<evidence type="ECO:0000259" key="2">
    <source>
        <dbReference type="PROSITE" id="PS51677"/>
    </source>
</evidence>
<dbReference type="InterPro" id="IPR011330">
    <property type="entry name" value="Glyco_hydro/deAcase_b/a-brl"/>
</dbReference>
<accession>Q7X342</accession>
<proteinExistence type="predicted"/>
<dbReference type="AlphaFoldDB" id="Q7X342"/>
<dbReference type="Gene3D" id="3.20.20.370">
    <property type="entry name" value="Glycoside hydrolase/deacetylase"/>
    <property type="match status" value="1"/>
</dbReference>
<feature type="signal peptide" evidence="1">
    <location>
        <begin position="1"/>
        <end position="21"/>
    </location>
</feature>
<name>Q7X342_9BACT</name>
<feature type="chain" id="PRO_5004296493" description="NodB homology domain-containing protein" evidence="1">
    <location>
        <begin position="22"/>
        <end position="319"/>
    </location>
</feature>
<dbReference type="InterPro" id="IPR037950">
    <property type="entry name" value="PgdA-like"/>
</dbReference>
<dbReference type="PANTHER" id="PTHR47561">
    <property type="entry name" value="POLYSACCHARIDE DEACETYLASE FAMILY PROTEIN (AFU_ORTHOLOGUE AFUA_6G05030)"/>
    <property type="match status" value="1"/>
</dbReference>
<dbReference type="InterPro" id="IPR002509">
    <property type="entry name" value="NODB_dom"/>
</dbReference>
<organism evidence="3">
    <name type="scientific">uncultured Acidobacteriota bacterium</name>
    <dbReference type="NCBI Taxonomy" id="171953"/>
    <lineage>
        <taxon>Bacteria</taxon>
        <taxon>Pseudomonadati</taxon>
        <taxon>Acidobacteriota</taxon>
        <taxon>environmental samples</taxon>
    </lineage>
</organism>
<reference evidence="3" key="1">
    <citation type="journal article" date="2003" name="Mol. Microbiol.">
        <title>Acidobacteria form a coherent but highly diverse group within the bacterial domain: evidence from environmental genomics.</title>
        <authorList>
            <person name="Quaiser A."/>
            <person name="Ochsenreiter T."/>
            <person name="Lanz C."/>
            <person name="Schuster S.C."/>
            <person name="Treusch A.H."/>
            <person name="Eck J."/>
            <person name="Schleper C."/>
        </authorList>
    </citation>
    <scope>NUCLEOTIDE SEQUENCE</scope>
</reference>
<keyword evidence="1" id="KW-0732">Signal</keyword>
<evidence type="ECO:0000256" key="1">
    <source>
        <dbReference type="SAM" id="SignalP"/>
    </source>
</evidence>
<dbReference type="GO" id="GO:0016810">
    <property type="term" value="F:hydrolase activity, acting on carbon-nitrogen (but not peptide) bonds"/>
    <property type="evidence" value="ECO:0007669"/>
    <property type="project" value="InterPro"/>
</dbReference>
<dbReference type="GO" id="GO:0005975">
    <property type="term" value="P:carbohydrate metabolic process"/>
    <property type="evidence" value="ECO:0007669"/>
    <property type="project" value="InterPro"/>
</dbReference>